<dbReference type="Proteomes" id="UP000011863">
    <property type="component" value="Chromosome"/>
</dbReference>
<dbReference type="PIRSF" id="PIRSF028520">
    <property type="entry name" value="UCP028520"/>
    <property type="match status" value="1"/>
</dbReference>
<feature type="domain" description="N-acetyltransferase" evidence="1">
    <location>
        <begin position="1"/>
        <end position="162"/>
    </location>
</feature>
<keyword evidence="3" id="KW-1185">Reference proteome</keyword>
<dbReference type="Pfam" id="PF00583">
    <property type="entry name" value="Acetyltransf_1"/>
    <property type="match status" value="1"/>
</dbReference>
<evidence type="ECO:0000313" key="2">
    <source>
        <dbReference type="EMBL" id="BAN00570.1"/>
    </source>
</evidence>
<reference evidence="2 3" key="1">
    <citation type="journal article" date="2013" name="Int. J. Syst. Evol. Microbiol.">
        <title>Ilumatobacter nonamiense sp. nov. and Ilumatobacter coccineum sp. nov., isolated from seashore sand.</title>
        <authorList>
            <person name="Matsumoto A."/>
            <person name="Kasai H."/>
            <person name="Matsuo Y."/>
            <person name="Shizuri Y."/>
            <person name="Ichikawa N."/>
            <person name="Fujita N."/>
            <person name="Omura S."/>
            <person name="Takahashi Y."/>
        </authorList>
    </citation>
    <scope>NUCLEOTIDE SEQUENCE [LARGE SCALE GENOMIC DNA]</scope>
    <source>
        <strain evidence="3">NBRC 103263 / KCTC 29153 / YM16-304</strain>
    </source>
</reference>
<dbReference type="InterPro" id="IPR000182">
    <property type="entry name" value="GNAT_dom"/>
</dbReference>
<evidence type="ECO:0000259" key="1">
    <source>
        <dbReference type="PROSITE" id="PS51186"/>
    </source>
</evidence>
<gene>
    <name evidence="2" type="ORF">YM304_02560</name>
</gene>
<dbReference type="Gene3D" id="3.40.630.30">
    <property type="match status" value="1"/>
</dbReference>
<proteinExistence type="predicted"/>
<name>A0A6C7E0L0_ILUCY</name>
<dbReference type="PROSITE" id="PS51186">
    <property type="entry name" value="GNAT"/>
    <property type="match status" value="1"/>
</dbReference>
<dbReference type="InterPro" id="IPR016890">
    <property type="entry name" value="UCP028520"/>
</dbReference>
<dbReference type="GO" id="GO:0016747">
    <property type="term" value="F:acyltransferase activity, transferring groups other than amino-acyl groups"/>
    <property type="evidence" value="ECO:0007669"/>
    <property type="project" value="InterPro"/>
</dbReference>
<accession>A0A6C7E0L0</accession>
<dbReference type="EMBL" id="AP012057">
    <property type="protein sequence ID" value="BAN00570.1"/>
    <property type="molecule type" value="Genomic_DNA"/>
</dbReference>
<dbReference type="SUPFAM" id="SSF55729">
    <property type="entry name" value="Acyl-CoA N-acyltransferases (Nat)"/>
    <property type="match status" value="1"/>
</dbReference>
<dbReference type="CDD" id="cd04301">
    <property type="entry name" value="NAT_SF"/>
    <property type="match status" value="1"/>
</dbReference>
<organism evidence="2 3">
    <name type="scientific">Ilumatobacter coccineus (strain NBRC 103263 / KCTC 29153 / YM16-304)</name>
    <dbReference type="NCBI Taxonomy" id="1313172"/>
    <lineage>
        <taxon>Bacteria</taxon>
        <taxon>Bacillati</taxon>
        <taxon>Actinomycetota</taxon>
        <taxon>Acidimicrobiia</taxon>
        <taxon>Acidimicrobiales</taxon>
        <taxon>Ilumatobacteraceae</taxon>
        <taxon>Ilumatobacter</taxon>
    </lineage>
</organism>
<dbReference type="AlphaFoldDB" id="A0A6C7E0L0"/>
<sequence length="168" mass="18763">MRPADLPVVLQVNQANVPEVGDLDLDRLRFIVDEAAIALVVERMNERDPERSEAIVGFCLVLAPGSTYDSVNYRWFMQHHPDSMYLDRVAFTSDARGQGLGSQLYDTVDDIMREEHPEAPALTLEVNVDPPNEPSLAFHAKHGFVEVGRQISHGIEVSLMRRAVSPQA</sequence>
<dbReference type="KEGG" id="aym:YM304_02560"/>
<protein>
    <recommendedName>
        <fullName evidence="1">N-acetyltransferase domain-containing protein</fullName>
    </recommendedName>
</protein>
<evidence type="ECO:0000313" key="3">
    <source>
        <dbReference type="Proteomes" id="UP000011863"/>
    </source>
</evidence>
<dbReference type="InterPro" id="IPR016181">
    <property type="entry name" value="Acyl_CoA_acyltransferase"/>
</dbReference>